<organism evidence="1 2">
    <name type="scientific">Nocardioides pocheonensis</name>
    <dbReference type="NCBI Taxonomy" id="661485"/>
    <lineage>
        <taxon>Bacteria</taxon>
        <taxon>Bacillati</taxon>
        <taxon>Actinomycetota</taxon>
        <taxon>Actinomycetes</taxon>
        <taxon>Propionibacteriales</taxon>
        <taxon>Nocardioidaceae</taxon>
        <taxon>Nocardioides</taxon>
    </lineage>
</organism>
<comment type="caution">
    <text evidence="1">The sequence shown here is derived from an EMBL/GenBank/DDBJ whole genome shotgun (WGS) entry which is preliminary data.</text>
</comment>
<accession>A0A3N0GNW5</accession>
<dbReference type="OrthoDB" id="3210980at2"/>
<evidence type="ECO:0000313" key="2">
    <source>
        <dbReference type="Proteomes" id="UP000279994"/>
    </source>
</evidence>
<dbReference type="AlphaFoldDB" id="A0A3N0GNW5"/>
<protein>
    <submittedName>
        <fullName evidence="1">DUF3000 domain-containing protein</fullName>
    </submittedName>
</protein>
<sequence>MPAEFVRAVEQLRSARFRPEVLTEEMPAPQRIAPYASALSADVTSDGVDIGTGRIVVLHDPAGNDAWEGTFRCVAYARADIDPELVTDPLLAEVGWTWLTEALEAHGATYAAPSGTVTTVASESFGGMATEPGTAQIEIRASWTPVGELTPHVEAWGELLCTAAGLPPVPEGVVTMPSRRGQRGTD</sequence>
<proteinExistence type="predicted"/>
<gene>
    <name evidence="1" type="ORF">EFL26_14650</name>
</gene>
<reference evidence="1 2" key="1">
    <citation type="submission" date="2018-11" db="EMBL/GenBank/DDBJ databases">
        <authorList>
            <person name="Li F."/>
        </authorList>
    </citation>
    <scope>NUCLEOTIDE SEQUENCE [LARGE SCALE GENOMIC DNA]</scope>
    <source>
        <strain evidence="1 2">Gsoil 818</strain>
    </source>
</reference>
<dbReference type="EMBL" id="RJSF01000040">
    <property type="protein sequence ID" value="RNM14163.1"/>
    <property type="molecule type" value="Genomic_DNA"/>
</dbReference>
<keyword evidence="2" id="KW-1185">Reference proteome</keyword>
<name>A0A3N0GNW5_9ACTN</name>
<evidence type="ECO:0000313" key="1">
    <source>
        <dbReference type="EMBL" id="RNM14163.1"/>
    </source>
</evidence>
<dbReference type="Proteomes" id="UP000279994">
    <property type="component" value="Unassembled WGS sequence"/>
</dbReference>
<dbReference type="Pfam" id="PF11452">
    <property type="entry name" value="DUF3000"/>
    <property type="match status" value="1"/>
</dbReference>
<dbReference type="InterPro" id="IPR021555">
    <property type="entry name" value="DUF3000"/>
</dbReference>